<proteinExistence type="predicted"/>
<dbReference type="EMBL" id="MT419366">
    <property type="protein sequence ID" value="QNN97384.1"/>
    <property type="molecule type" value="Genomic_DNA"/>
</dbReference>
<sequence>MVVNVLWYILLRLLHVVNAFFRMTYRLSTYPVDSGISGSGFKAVVPLT</sequence>
<dbReference type="Proteomes" id="UP000516233">
    <property type="component" value="Segment"/>
</dbReference>
<reference evidence="1 2" key="1">
    <citation type="journal article" date="2020" name="Antibiotics">
        <title>Tackling Intrinsic Antibiotic Resistance in Serratia Marcescens with A Combination of Ampicillin/Sulbactam and Phage SALSA.</title>
        <authorList>
            <person name="Weber L."/>
            <person name="Jansen M."/>
            <person name="Kruttgen A."/>
            <person name="Buhl E.M."/>
            <person name="Horz H.P."/>
        </authorList>
    </citation>
    <scope>NUCLEOTIDE SEQUENCE [LARGE SCALE GENOMIC DNA]</scope>
</reference>
<evidence type="ECO:0000313" key="1">
    <source>
        <dbReference type="EMBL" id="QNN97384.1"/>
    </source>
</evidence>
<name>A0A7G9UTM9_9CAUD</name>
<keyword evidence="2" id="KW-1185">Reference proteome</keyword>
<organism evidence="1 2">
    <name type="scientific">Serratia phage SALSA</name>
    <dbReference type="NCBI Taxonomy" id="2736256"/>
    <lineage>
        <taxon>Viruses</taxon>
        <taxon>Duplodnaviria</taxon>
        <taxon>Heunggongvirae</taxon>
        <taxon>Uroviricota</taxon>
        <taxon>Caudoviricetes</taxon>
        <taxon>Autographivirales</taxon>
        <taxon>Autotranscriptaviridae</taxon>
        <taxon>Studiervirinae</taxon>
        <taxon>Teetrevirus</taxon>
        <taxon>Teetrevirus SALSA</taxon>
        <taxon>Teetrevirus SM93Y</taxon>
    </lineage>
</organism>
<accession>A0A7G9UTM9</accession>
<gene>
    <name evidence="1" type="ORF">SALSA_07</name>
</gene>
<evidence type="ECO:0000313" key="2">
    <source>
        <dbReference type="Proteomes" id="UP000516233"/>
    </source>
</evidence>
<protein>
    <submittedName>
        <fullName evidence="1">Uncharacterized protein</fullName>
    </submittedName>
</protein>